<evidence type="ECO:0000313" key="1">
    <source>
        <dbReference type="EMBL" id="KAG5546114.1"/>
    </source>
</evidence>
<protein>
    <submittedName>
        <fullName evidence="1">Uncharacterized protein</fullName>
    </submittedName>
</protein>
<accession>A0AAV6K120</accession>
<evidence type="ECO:0000313" key="2">
    <source>
        <dbReference type="Proteomes" id="UP000823749"/>
    </source>
</evidence>
<dbReference type="Proteomes" id="UP000823749">
    <property type="component" value="Chromosome 6"/>
</dbReference>
<comment type="caution">
    <text evidence="1">The sequence shown here is derived from an EMBL/GenBank/DDBJ whole genome shotgun (WGS) entry which is preliminary data.</text>
</comment>
<gene>
    <name evidence="1" type="ORF">RHGRI_018330</name>
</gene>
<dbReference type="EMBL" id="JACTNZ010000006">
    <property type="protein sequence ID" value="KAG5546114.1"/>
    <property type="molecule type" value="Genomic_DNA"/>
</dbReference>
<sequence length="73" mass="8328">MCAKLDQGISEFGSRTCVYWPHRFCILHNMDNLAVIQRAGKSVYTANLCKDRAQIALWGPMSPTKMIRAVHYL</sequence>
<proteinExistence type="predicted"/>
<keyword evidence="2" id="KW-1185">Reference proteome</keyword>
<name>A0AAV6K120_9ERIC</name>
<reference evidence="1 2" key="1">
    <citation type="submission" date="2020-08" db="EMBL/GenBank/DDBJ databases">
        <title>Plant Genome Project.</title>
        <authorList>
            <person name="Zhang R.-G."/>
        </authorList>
    </citation>
    <scope>NUCLEOTIDE SEQUENCE [LARGE SCALE GENOMIC DNA]</scope>
    <source>
        <strain evidence="1">WSP0</strain>
        <tissue evidence="1">Leaf</tissue>
    </source>
</reference>
<organism evidence="1 2">
    <name type="scientific">Rhododendron griersonianum</name>
    <dbReference type="NCBI Taxonomy" id="479676"/>
    <lineage>
        <taxon>Eukaryota</taxon>
        <taxon>Viridiplantae</taxon>
        <taxon>Streptophyta</taxon>
        <taxon>Embryophyta</taxon>
        <taxon>Tracheophyta</taxon>
        <taxon>Spermatophyta</taxon>
        <taxon>Magnoliopsida</taxon>
        <taxon>eudicotyledons</taxon>
        <taxon>Gunneridae</taxon>
        <taxon>Pentapetalae</taxon>
        <taxon>asterids</taxon>
        <taxon>Ericales</taxon>
        <taxon>Ericaceae</taxon>
        <taxon>Ericoideae</taxon>
        <taxon>Rhodoreae</taxon>
        <taxon>Rhododendron</taxon>
    </lineage>
</organism>
<dbReference type="AlphaFoldDB" id="A0AAV6K120"/>